<dbReference type="Pfam" id="PF13401">
    <property type="entry name" value="AAA_22"/>
    <property type="match status" value="1"/>
</dbReference>
<dbReference type="InterPro" id="IPR058651">
    <property type="entry name" value="HTH_VMAP-M9"/>
</dbReference>
<organism evidence="3 4">
    <name type="scientific">Anabaenopsis tanganyikae CS-531</name>
    <dbReference type="NCBI Taxonomy" id="2785304"/>
    <lineage>
        <taxon>Bacteria</taxon>
        <taxon>Bacillati</taxon>
        <taxon>Cyanobacteriota</taxon>
        <taxon>Cyanophyceae</taxon>
        <taxon>Nostocales</taxon>
        <taxon>Nodulariaceae</taxon>
        <taxon>Anabaenopsis</taxon>
        <taxon>Anabaenopsis tanganyikae</taxon>
    </lineage>
</organism>
<sequence length="484" mass="56152">MNVTEILQFVDNLVFTETEQHLDDLQKKIIEEVFKGRTYKQIAETYDYDEGYIGDESRKLFKILSQHLGENINKSNFCWTLERVRDSSNCSQQILNYGNNNITWYSNYEKPLHPQNQPPNQPDNTEKSIKTYYDLKLAPKVTQFYGREQELELLQDWTLNHHIPLIAILGQRGTGKTTLVKRFIDINLQKFELIIWRNLKIYPSSVNELSHQVITEYSGTITPNLLDKSLLYQFSQLCREQKCLIVFDDVQTLFTPGEFAGKYQPQYQDYQGLFQMFTELAHQSTIILISQEQPPDIRCRNQELFPSSSVSKCWELSCLYNIDFLQSMGLTSHSEQELIQLIKLYNGNFIYLGDIAGLISNLFAGSVREFLGENNLVITQDMNIYLTELFQRLSPIEQKIVLGMSKSQQPVSREYLRKNLSLSSTELINGLQSLSQRYLIKNIAADTVMFSLDSVFLGYLQQYILDPRLLEEVGDMTTKLSKVT</sequence>
<feature type="domain" description="ORC1/DEAH AAA+ ATPase" evidence="1">
    <location>
        <begin position="165"/>
        <end position="258"/>
    </location>
</feature>
<evidence type="ECO:0000259" key="1">
    <source>
        <dbReference type="Pfam" id="PF13401"/>
    </source>
</evidence>
<comment type="caution">
    <text evidence="3">The sequence shown here is derived from an EMBL/GenBank/DDBJ whole genome shotgun (WGS) entry which is preliminary data.</text>
</comment>
<keyword evidence="3" id="KW-0547">Nucleotide-binding</keyword>
<evidence type="ECO:0000313" key="4">
    <source>
        <dbReference type="Proteomes" id="UP001159386"/>
    </source>
</evidence>
<dbReference type="RefSeq" id="WP_280801523.1">
    <property type="nucleotide sequence ID" value="NZ_JANQDF010000033.1"/>
</dbReference>
<reference evidence="3 4" key="1">
    <citation type="journal article" date="2023" name="J. Phycol.">
        <title>Chrysosporum ovalisporum is synonymous with the true-branching cyanobacterium Umezakia natans (Nostocales/Aphanizomenonaceae).</title>
        <authorList>
            <person name="McGregor G.B."/>
            <person name="Sendall B.C."/>
            <person name="Niiyama Y."/>
            <person name="Tuji A."/>
            <person name="Willis A."/>
        </authorList>
    </citation>
    <scope>NUCLEOTIDE SEQUENCE [LARGE SCALE GENOMIC DNA]</scope>
    <source>
        <strain evidence="3 4">CS-531</strain>
    </source>
</reference>
<evidence type="ECO:0000259" key="2">
    <source>
        <dbReference type="Pfam" id="PF26355"/>
    </source>
</evidence>
<protein>
    <submittedName>
        <fullName evidence="3">ATP-binding protein</fullName>
    </submittedName>
</protein>
<keyword evidence="3" id="KW-0067">ATP-binding</keyword>
<keyword evidence="4" id="KW-1185">Reference proteome</keyword>
<dbReference type="PRINTS" id="PR00364">
    <property type="entry name" value="DISEASERSIST"/>
</dbReference>
<dbReference type="InterPro" id="IPR049945">
    <property type="entry name" value="AAA_22"/>
</dbReference>
<dbReference type="GO" id="GO:0005524">
    <property type="term" value="F:ATP binding"/>
    <property type="evidence" value="ECO:0007669"/>
    <property type="project" value="UniProtKB-KW"/>
</dbReference>
<name>A0ABT6KBA9_9CYAN</name>
<feature type="domain" description="vWA-MoxR associated protein N-terminal HTH" evidence="2">
    <location>
        <begin position="1"/>
        <end position="83"/>
    </location>
</feature>
<dbReference type="Pfam" id="PF26355">
    <property type="entry name" value="HTH_VMAP-M9"/>
    <property type="match status" value="1"/>
</dbReference>
<dbReference type="InterPro" id="IPR027417">
    <property type="entry name" value="P-loop_NTPase"/>
</dbReference>
<dbReference type="SUPFAM" id="SSF52540">
    <property type="entry name" value="P-loop containing nucleoside triphosphate hydrolases"/>
    <property type="match status" value="1"/>
</dbReference>
<evidence type="ECO:0000313" key="3">
    <source>
        <dbReference type="EMBL" id="MDH6104977.1"/>
    </source>
</evidence>
<accession>A0ABT6KBA9</accession>
<dbReference type="Proteomes" id="UP001159386">
    <property type="component" value="Unassembled WGS sequence"/>
</dbReference>
<dbReference type="Gene3D" id="3.40.50.300">
    <property type="entry name" value="P-loop containing nucleotide triphosphate hydrolases"/>
    <property type="match status" value="1"/>
</dbReference>
<gene>
    <name evidence="3" type="ORF">NWP22_03665</name>
</gene>
<dbReference type="EMBL" id="JANQDF010000033">
    <property type="protein sequence ID" value="MDH6104977.1"/>
    <property type="molecule type" value="Genomic_DNA"/>
</dbReference>
<proteinExistence type="predicted"/>